<gene>
    <name evidence="2" type="ORF">M409DRAFT_48421</name>
</gene>
<dbReference type="AlphaFoldDB" id="A0A6A6D5E6"/>
<evidence type="ECO:0000256" key="1">
    <source>
        <dbReference type="SAM" id="MobiDB-lite"/>
    </source>
</evidence>
<feature type="compositionally biased region" description="Basic and acidic residues" evidence="1">
    <location>
        <begin position="14"/>
        <end position="28"/>
    </location>
</feature>
<feature type="region of interest" description="Disordered" evidence="1">
    <location>
        <begin position="72"/>
        <end position="92"/>
    </location>
</feature>
<dbReference type="Proteomes" id="UP000799537">
    <property type="component" value="Unassembled WGS sequence"/>
</dbReference>
<dbReference type="EMBL" id="ML993579">
    <property type="protein sequence ID" value="KAF2173442.1"/>
    <property type="molecule type" value="Genomic_DNA"/>
</dbReference>
<name>A0A6A6D5E6_ZASCE</name>
<proteinExistence type="predicted"/>
<feature type="region of interest" description="Disordered" evidence="1">
    <location>
        <begin position="1"/>
        <end position="29"/>
    </location>
</feature>
<protein>
    <submittedName>
        <fullName evidence="2">Uncharacterized protein</fullName>
    </submittedName>
</protein>
<sequence>MPKNQVRKTALGRQLKDDPVSKRREAELHRRRVTSDFTIHVALRSSMQLNPHRRLVDQPAIRRLYLDAPPTPHARMCPPGPESFGPNLFDPRHALHDEAQPNELGVHCTDGKAA</sequence>
<dbReference type="RefSeq" id="XP_033674331.1">
    <property type="nucleotide sequence ID" value="XM_033810936.1"/>
</dbReference>
<accession>A0A6A6D5E6</accession>
<evidence type="ECO:0000313" key="3">
    <source>
        <dbReference type="Proteomes" id="UP000799537"/>
    </source>
</evidence>
<evidence type="ECO:0000313" key="2">
    <source>
        <dbReference type="EMBL" id="KAF2173442.1"/>
    </source>
</evidence>
<keyword evidence="3" id="KW-1185">Reference proteome</keyword>
<organism evidence="2 3">
    <name type="scientific">Zasmidium cellare ATCC 36951</name>
    <dbReference type="NCBI Taxonomy" id="1080233"/>
    <lineage>
        <taxon>Eukaryota</taxon>
        <taxon>Fungi</taxon>
        <taxon>Dikarya</taxon>
        <taxon>Ascomycota</taxon>
        <taxon>Pezizomycotina</taxon>
        <taxon>Dothideomycetes</taxon>
        <taxon>Dothideomycetidae</taxon>
        <taxon>Mycosphaerellales</taxon>
        <taxon>Mycosphaerellaceae</taxon>
        <taxon>Zasmidium</taxon>
    </lineage>
</organism>
<reference evidence="2" key="1">
    <citation type="journal article" date="2020" name="Stud. Mycol.">
        <title>101 Dothideomycetes genomes: a test case for predicting lifestyles and emergence of pathogens.</title>
        <authorList>
            <person name="Haridas S."/>
            <person name="Albert R."/>
            <person name="Binder M."/>
            <person name="Bloem J."/>
            <person name="Labutti K."/>
            <person name="Salamov A."/>
            <person name="Andreopoulos B."/>
            <person name="Baker S."/>
            <person name="Barry K."/>
            <person name="Bills G."/>
            <person name="Bluhm B."/>
            <person name="Cannon C."/>
            <person name="Castanera R."/>
            <person name="Culley D."/>
            <person name="Daum C."/>
            <person name="Ezra D."/>
            <person name="Gonzalez J."/>
            <person name="Henrissat B."/>
            <person name="Kuo A."/>
            <person name="Liang C."/>
            <person name="Lipzen A."/>
            <person name="Lutzoni F."/>
            <person name="Magnuson J."/>
            <person name="Mondo S."/>
            <person name="Nolan M."/>
            <person name="Ohm R."/>
            <person name="Pangilinan J."/>
            <person name="Park H.-J."/>
            <person name="Ramirez L."/>
            <person name="Alfaro M."/>
            <person name="Sun H."/>
            <person name="Tritt A."/>
            <person name="Yoshinaga Y."/>
            <person name="Zwiers L.-H."/>
            <person name="Turgeon B."/>
            <person name="Goodwin S."/>
            <person name="Spatafora J."/>
            <person name="Crous P."/>
            <person name="Grigoriev I."/>
        </authorList>
    </citation>
    <scope>NUCLEOTIDE SEQUENCE</scope>
    <source>
        <strain evidence="2">ATCC 36951</strain>
    </source>
</reference>
<dbReference type="GeneID" id="54564208"/>